<dbReference type="GO" id="GO:0005524">
    <property type="term" value="F:ATP binding"/>
    <property type="evidence" value="ECO:0007669"/>
    <property type="project" value="UniProtKB-KW"/>
</dbReference>
<dbReference type="InterPro" id="IPR036113">
    <property type="entry name" value="Asp/Glu-ADT_sf_sub_c"/>
</dbReference>
<dbReference type="NCBIfam" id="TIGR00135">
    <property type="entry name" value="gatC"/>
    <property type="match status" value="1"/>
</dbReference>
<comment type="catalytic activity">
    <reaction evidence="2">
        <text>L-aspartyl-tRNA(Asn) + L-glutamine + ATP + H2O = L-asparaginyl-tRNA(Asn) + L-glutamate + ADP + phosphate + 2 H(+)</text>
        <dbReference type="Rhea" id="RHEA:14513"/>
        <dbReference type="Rhea" id="RHEA-COMP:9674"/>
        <dbReference type="Rhea" id="RHEA-COMP:9677"/>
        <dbReference type="ChEBI" id="CHEBI:15377"/>
        <dbReference type="ChEBI" id="CHEBI:15378"/>
        <dbReference type="ChEBI" id="CHEBI:29985"/>
        <dbReference type="ChEBI" id="CHEBI:30616"/>
        <dbReference type="ChEBI" id="CHEBI:43474"/>
        <dbReference type="ChEBI" id="CHEBI:58359"/>
        <dbReference type="ChEBI" id="CHEBI:78515"/>
        <dbReference type="ChEBI" id="CHEBI:78516"/>
        <dbReference type="ChEBI" id="CHEBI:456216"/>
    </reaction>
</comment>
<keyword evidence="2" id="KW-0547">Nucleotide-binding</keyword>
<comment type="subunit">
    <text evidence="2">Heterotrimer of A, B and C subunits.</text>
</comment>
<dbReference type="GO" id="GO:0050567">
    <property type="term" value="F:glutaminyl-tRNA synthase (glutamine-hydrolyzing) activity"/>
    <property type="evidence" value="ECO:0007669"/>
    <property type="project" value="UniProtKB-UniRule"/>
</dbReference>
<proteinExistence type="inferred from homology"/>
<keyword evidence="1 2" id="KW-0067">ATP-binding</keyword>
<evidence type="ECO:0000256" key="1">
    <source>
        <dbReference type="ARBA" id="ARBA00022840"/>
    </source>
</evidence>
<accession>A0A1H2HIE3</accession>
<dbReference type="GO" id="GO:0006450">
    <property type="term" value="P:regulation of translational fidelity"/>
    <property type="evidence" value="ECO:0007669"/>
    <property type="project" value="InterPro"/>
</dbReference>
<reference evidence="4" key="1">
    <citation type="submission" date="2016-10" db="EMBL/GenBank/DDBJ databases">
        <authorList>
            <person name="Varghese N."/>
            <person name="Submissions S."/>
        </authorList>
    </citation>
    <scope>NUCLEOTIDE SEQUENCE [LARGE SCALE GENOMIC DNA]</scope>
    <source>
        <strain evidence="4">DSM 3384</strain>
    </source>
</reference>
<protein>
    <recommendedName>
        <fullName evidence="2">Aspartyl/glutamyl-tRNA(Asn/Gln) amidotransferase subunit C</fullName>
        <shortName evidence="2">Asp/Glu-ADT subunit C</shortName>
        <ecNumber evidence="2">6.3.5.-</ecNumber>
    </recommendedName>
</protein>
<dbReference type="AlphaFoldDB" id="A0A1H2HIE3"/>
<dbReference type="GO" id="GO:0016740">
    <property type="term" value="F:transferase activity"/>
    <property type="evidence" value="ECO:0007669"/>
    <property type="project" value="UniProtKB-KW"/>
</dbReference>
<dbReference type="SUPFAM" id="SSF141000">
    <property type="entry name" value="Glu-tRNAGln amidotransferase C subunit"/>
    <property type="match status" value="1"/>
</dbReference>
<name>A0A1H2HIE3_9BACT</name>
<evidence type="ECO:0000313" key="3">
    <source>
        <dbReference type="EMBL" id="SDU31509.1"/>
    </source>
</evidence>
<dbReference type="Gene3D" id="1.10.20.60">
    <property type="entry name" value="Glu-tRNAGln amidotransferase C subunit, N-terminal domain"/>
    <property type="match status" value="1"/>
</dbReference>
<dbReference type="PANTHER" id="PTHR15004:SF0">
    <property type="entry name" value="GLUTAMYL-TRNA(GLN) AMIDOTRANSFERASE SUBUNIT C, MITOCHONDRIAL"/>
    <property type="match status" value="1"/>
</dbReference>
<gene>
    <name evidence="2" type="primary">gatC</name>
    <name evidence="3" type="ORF">SAMN04487931_106258</name>
</gene>
<evidence type="ECO:0000313" key="4">
    <source>
        <dbReference type="Proteomes" id="UP000199608"/>
    </source>
</evidence>
<dbReference type="EC" id="6.3.5.-" evidence="2"/>
<comment type="function">
    <text evidence="2">Allows the formation of correctly charged Asn-tRNA(Asn) or Gln-tRNA(Gln) through the transamidation of misacylated Asp-tRNA(Asn) or Glu-tRNA(Gln) in organisms which lack either or both of asparaginyl-tRNA or glutaminyl-tRNA synthetases. The reaction takes place in the presence of glutamine and ATP through an activated phospho-Asp-tRNA(Asn) or phospho-Glu-tRNA(Gln).</text>
</comment>
<dbReference type="RefSeq" id="WP_014958738.1">
    <property type="nucleotide sequence ID" value="NZ_FNLL01000006.1"/>
</dbReference>
<dbReference type="EMBL" id="FNLL01000006">
    <property type="protein sequence ID" value="SDU31509.1"/>
    <property type="molecule type" value="Genomic_DNA"/>
</dbReference>
<keyword evidence="2" id="KW-0436">Ligase</keyword>
<dbReference type="GO" id="GO:0050566">
    <property type="term" value="F:asparaginyl-tRNA synthase (glutamine-hydrolyzing) activity"/>
    <property type="evidence" value="ECO:0007669"/>
    <property type="project" value="RHEA"/>
</dbReference>
<dbReference type="GO" id="GO:0006412">
    <property type="term" value="P:translation"/>
    <property type="evidence" value="ECO:0007669"/>
    <property type="project" value="UniProtKB-UniRule"/>
</dbReference>
<organism evidence="3 4">
    <name type="scientific">Desulfobacula phenolica</name>
    <dbReference type="NCBI Taxonomy" id="90732"/>
    <lineage>
        <taxon>Bacteria</taxon>
        <taxon>Pseudomonadati</taxon>
        <taxon>Thermodesulfobacteriota</taxon>
        <taxon>Desulfobacteria</taxon>
        <taxon>Desulfobacterales</taxon>
        <taxon>Desulfobacteraceae</taxon>
        <taxon>Desulfobacula</taxon>
    </lineage>
</organism>
<dbReference type="Proteomes" id="UP000199608">
    <property type="component" value="Unassembled WGS sequence"/>
</dbReference>
<dbReference type="GO" id="GO:0070681">
    <property type="term" value="P:glutaminyl-tRNAGln biosynthesis via transamidation"/>
    <property type="evidence" value="ECO:0007669"/>
    <property type="project" value="TreeGrafter"/>
</dbReference>
<comment type="catalytic activity">
    <reaction evidence="2">
        <text>L-glutamyl-tRNA(Gln) + L-glutamine + ATP + H2O = L-glutaminyl-tRNA(Gln) + L-glutamate + ADP + phosphate + H(+)</text>
        <dbReference type="Rhea" id="RHEA:17521"/>
        <dbReference type="Rhea" id="RHEA-COMP:9681"/>
        <dbReference type="Rhea" id="RHEA-COMP:9684"/>
        <dbReference type="ChEBI" id="CHEBI:15377"/>
        <dbReference type="ChEBI" id="CHEBI:15378"/>
        <dbReference type="ChEBI" id="CHEBI:29985"/>
        <dbReference type="ChEBI" id="CHEBI:30616"/>
        <dbReference type="ChEBI" id="CHEBI:43474"/>
        <dbReference type="ChEBI" id="CHEBI:58359"/>
        <dbReference type="ChEBI" id="CHEBI:78520"/>
        <dbReference type="ChEBI" id="CHEBI:78521"/>
        <dbReference type="ChEBI" id="CHEBI:456216"/>
    </reaction>
</comment>
<sequence>MKISTDEVEKMAHLARLEIDEPQKEKMAEQLSHILQYIDKLKDVDVEGVRQSSGASFMQNVLREDELKVSPGPDVTLANAPQRDEDFYTVPRVVK</sequence>
<evidence type="ECO:0000256" key="2">
    <source>
        <dbReference type="HAMAP-Rule" id="MF_00122"/>
    </source>
</evidence>
<keyword evidence="4" id="KW-1185">Reference proteome</keyword>
<dbReference type="HAMAP" id="MF_00122">
    <property type="entry name" value="GatC"/>
    <property type="match status" value="1"/>
</dbReference>
<dbReference type="Pfam" id="PF02686">
    <property type="entry name" value="GatC"/>
    <property type="match status" value="1"/>
</dbReference>
<dbReference type="PANTHER" id="PTHR15004">
    <property type="entry name" value="GLUTAMYL-TRNA(GLN) AMIDOTRANSFERASE SUBUNIT C, MITOCHONDRIAL"/>
    <property type="match status" value="1"/>
</dbReference>
<comment type="similarity">
    <text evidence="2">Belongs to the GatC family.</text>
</comment>
<keyword evidence="3" id="KW-0808">Transferase</keyword>
<keyword evidence="2" id="KW-0648">Protein biosynthesis</keyword>
<dbReference type="InterPro" id="IPR003837">
    <property type="entry name" value="GatC"/>
</dbReference>